<organism evidence="8 9">
    <name type="scientific">Deinandra increscens subsp. villosa</name>
    <dbReference type="NCBI Taxonomy" id="3103831"/>
    <lineage>
        <taxon>Eukaryota</taxon>
        <taxon>Viridiplantae</taxon>
        <taxon>Streptophyta</taxon>
        <taxon>Embryophyta</taxon>
        <taxon>Tracheophyta</taxon>
        <taxon>Spermatophyta</taxon>
        <taxon>Magnoliopsida</taxon>
        <taxon>eudicotyledons</taxon>
        <taxon>Gunneridae</taxon>
        <taxon>Pentapetalae</taxon>
        <taxon>asterids</taxon>
        <taxon>campanulids</taxon>
        <taxon>Asterales</taxon>
        <taxon>Asteraceae</taxon>
        <taxon>Asteroideae</taxon>
        <taxon>Heliantheae alliance</taxon>
        <taxon>Madieae</taxon>
        <taxon>Madiinae</taxon>
        <taxon>Deinandra</taxon>
    </lineage>
</organism>
<dbReference type="EMBL" id="JBCNJP010000012">
    <property type="protein sequence ID" value="KAK9069749.1"/>
    <property type="molecule type" value="Genomic_DNA"/>
</dbReference>
<keyword evidence="5 7" id="KW-0472">Membrane</keyword>
<comment type="similarity">
    <text evidence="2">Belongs to the major facilitator superfamily. Proton-dependent oligopeptide transporter (POT/PTR) (TC 2.A.17) family.</text>
</comment>
<evidence type="ECO:0000256" key="4">
    <source>
        <dbReference type="ARBA" id="ARBA00022989"/>
    </source>
</evidence>
<evidence type="ECO:0000313" key="8">
    <source>
        <dbReference type="EMBL" id="KAK9069749.1"/>
    </source>
</evidence>
<proteinExistence type="inferred from homology"/>
<dbReference type="PROSITE" id="PS01022">
    <property type="entry name" value="PTR2_1"/>
    <property type="match status" value="1"/>
</dbReference>
<sequence>MEVAVVREEGEMKQENSSRIRQGGWRTMPFILANESFEKVASYGLLPNMILYLLYDYHMSYARGTNAILLWSATTNFLPIIGAFLSDSLLGRFLTILLGSIISLMGMILLWLTTVLRDAKPPSCDLRVPQSCKSPTQIQYTLLFSSFAFMSIGAGGVRPCSLAFGADQIDSKDNPKRERVLESFFGWYYSTAIMAVMIAFTGIVYIQDHHGWRVGFGIPVVLMFFSTFFFVIAYPLYYKMKVEKSLFTSFCQVISVAWKNRKIKLLDSIDGSWYNKNDAIITKPTETLRFLNRACVFSKLEDTTEVIAKDPWTVCTVDQVQELKALIKVMPLWSSCIMLFVTMNQATFPVLQAQTMDRHITPGFEIPAASFGFFTIVTIMVWVILYDRAILPLLSKIQRKPVYISVKLRMGAGLAFSILGMLISGIVEHVRKNKAIEDGFLDNSQAVIKMSAMWLIPQHVLSGLADALNIIGQNEFYYSEFPKSMSSIASSLYLLGSGFGSLLASLLLSTVNDITKGGGEEGWISTNINKGHYDKYYWLLGIMSCINFVYYVVCSRGYGSCVDKAGAKGEMTSDSAGEHGYEKLRS</sequence>
<dbReference type="GO" id="GO:0016020">
    <property type="term" value="C:membrane"/>
    <property type="evidence" value="ECO:0007669"/>
    <property type="project" value="UniProtKB-SubCell"/>
</dbReference>
<evidence type="ECO:0000256" key="2">
    <source>
        <dbReference type="ARBA" id="ARBA00005982"/>
    </source>
</evidence>
<evidence type="ECO:0000256" key="5">
    <source>
        <dbReference type="ARBA" id="ARBA00023136"/>
    </source>
</evidence>
<dbReference type="Proteomes" id="UP001408789">
    <property type="component" value="Unassembled WGS sequence"/>
</dbReference>
<feature type="transmembrane region" description="Helical" evidence="7">
    <location>
        <begin position="212"/>
        <end position="237"/>
    </location>
</feature>
<protein>
    <submittedName>
        <fullName evidence="8">Uncharacterized protein</fullName>
    </submittedName>
</protein>
<feature type="transmembrane region" description="Helical" evidence="7">
    <location>
        <begin position="408"/>
        <end position="427"/>
    </location>
</feature>
<comment type="subcellular location">
    <subcellularLocation>
        <location evidence="1">Membrane</location>
        <topology evidence="1">Multi-pass membrane protein</topology>
    </subcellularLocation>
</comment>
<dbReference type="InterPro" id="IPR000109">
    <property type="entry name" value="POT_fam"/>
</dbReference>
<dbReference type="GO" id="GO:0006857">
    <property type="term" value="P:oligopeptide transport"/>
    <property type="evidence" value="ECO:0007669"/>
    <property type="project" value="InterPro"/>
</dbReference>
<comment type="caution">
    <text evidence="8">The sequence shown here is derived from an EMBL/GenBank/DDBJ whole genome shotgun (WGS) entry which is preliminary data.</text>
</comment>
<evidence type="ECO:0000256" key="3">
    <source>
        <dbReference type="ARBA" id="ARBA00022692"/>
    </source>
</evidence>
<feature type="transmembrane region" description="Helical" evidence="7">
    <location>
        <begin position="67"/>
        <end position="85"/>
    </location>
</feature>
<feature type="transmembrane region" description="Helical" evidence="7">
    <location>
        <begin position="186"/>
        <end position="206"/>
    </location>
</feature>
<feature type="transmembrane region" description="Helical" evidence="7">
    <location>
        <begin position="536"/>
        <end position="554"/>
    </location>
</feature>
<evidence type="ECO:0000256" key="7">
    <source>
        <dbReference type="SAM" id="Phobius"/>
    </source>
</evidence>
<dbReference type="CDD" id="cd17416">
    <property type="entry name" value="MFS_NPF1_2"/>
    <property type="match status" value="1"/>
</dbReference>
<evidence type="ECO:0000256" key="6">
    <source>
        <dbReference type="ARBA" id="ARBA00044504"/>
    </source>
</evidence>
<evidence type="ECO:0000313" key="9">
    <source>
        <dbReference type="Proteomes" id="UP001408789"/>
    </source>
</evidence>
<feature type="transmembrane region" description="Helical" evidence="7">
    <location>
        <begin position="492"/>
        <end position="511"/>
    </location>
</feature>
<feature type="transmembrane region" description="Helical" evidence="7">
    <location>
        <begin position="91"/>
        <end position="112"/>
    </location>
</feature>
<feature type="transmembrane region" description="Helical" evidence="7">
    <location>
        <begin position="329"/>
        <end position="348"/>
    </location>
</feature>
<name>A0AAP0H268_9ASTR</name>
<keyword evidence="4 7" id="KW-1133">Transmembrane helix</keyword>
<dbReference type="Pfam" id="PF00854">
    <property type="entry name" value="PTR2"/>
    <property type="match status" value="1"/>
</dbReference>
<dbReference type="InterPro" id="IPR018456">
    <property type="entry name" value="PTR2_symporter_CS"/>
</dbReference>
<evidence type="ECO:0000256" key="1">
    <source>
        <dbReference type="ARBA" id="ARBA00004141"/>
    </source>
</evidence>
<gene>
    <name evidence="8" type="ORF">SSX86_010143</name>
</gene>
<dbReference type="GO" id="GO:0022857">
    <property type="term" value="F:transmembrane transporter activity"/>
    <property type="evidence" value="ECO:0007669"/>
    <property type="project" value="InterPro"/>
</dbReference>
<dbReference type="InterPro" id="IPR036259">
    <property type="entry name" value="MFS_trans_sf"/>
</dbReference>
<dbReference type="SUPFAM" id="SSF103473">
    <property type="entry name" value="MFS general substrate transporter"/>
    <property type="match status" value="1"/>
</dbReference>
<reference evidence="8 9" key="1">
    <citation type="submission" date="2024-04" db="EMBL/GenBank/DDBJ databases">
        <title>The reference genome of an endangered Asteraceae, Deinandra increscens subsp. villosa, native to the Central Coast of California.</title>
        <authorList>
            <person name="Guilliams M."/>
            <person name="Hasenstab-Lehman K."/>
            <person name="Meyer R."/>
            <person name="Mcevoy S."/>
        </authorList>
    </citation>
    <scope>NUCLEOTIDE SEQUENCE [LARGE SCALE GENOMIC DNA]</scope>
    <source>
        <tissue evidence="8">Leaf</tissue>
    </source>
</reference>
<comment type="similarity">
    <text evidence="6">Belongs to the major facilitator superfamily. Phosphate:H(+) symporter (TC 2.A.1.9) family.</text>
</comment>
<dbReference type="Gene3D" id="1.20.1250.20">
    <property type="entry name" value="MFS general substrate transporter like domains"/>
    <property type="match status" value="1"/>
</dbReference>
<keyword evidence="3 7" id="KW-0812">Transmembrane</keyword>
<dbReference type="AlphaFoldDB" id="A0AAP0H268"/>
<keyword evidence="9" id="KW-1185">Reference proteome</keyword>
<accession>A0AAP0H268</accession>
<dbReference type="PANTHER" id="PTHR11654">
    <property type="entry name" value="OLIGOPEPTIDE TRANSPORTER-RELATED"/>
    <property type="match status" value="1"/>
</dbReference>
<feature type="transmembrane region" description="Helical" evidence="7">
    <location>
        <begin position="368"/>
        <end position="387"/>
    </location>
</feature>